<gene>
    <name evidence="7" type="ORF">BACCIP111883_03343</name>
</gene>
<comment type="similarity">
    <text evidence="2 6">Belongs to the transposase mutator family.</text>
</comment>
<sequence>MHIACGVNEKGHREIIGLRITHGESSESWSAFFDYLKSRGLQSPKLVTSDAHAGLVASIKESFLGTSWQRCCVHFLRNIMDTLPKKSTSEARSELKELFKTPNLTFTRELKDRFMDKYQDVKGFAKTIEKLDAGFEDAMQFHSQKIELHKHLRTTNMLERVNREIRRREKVIQIFPNDQSAIRIIGAILMNIEEDWSKTKYLKSL</sequence>
<evidence type="ECO:0000256" key="5">
    <source>
        <dbReference type="ARBA" id="ARBA00023172"/>
    </source>
</evidence>
<reference evidence="7 8" key="1">
    <citation type="submission" date="2021-10" db="EMBL/GenBank/DDBJ databases">
        <authorList>
            <person name="Criscuolo A."/>
        </authorList>
    </citation>
    <scope>NUCLEOTIDE SEQUENCE [LARGE SCALE GENOMIC DNA]</scope>
    <source>
        <strain evidence="8">CIP 111883</strain>
    </source>
</reference>
<dbReference type="Pfam" id="PF00872">
    <property type="entry name" value="Transposase_mut"/>
    <property type="match status" value="1"/>
</dbReference>
<name>A0ABM8YRR3_9BACI</name>
<evidence type="ECO:0000256" key="1">
    <source>
        <dbReference type="ARBA" id="ARBA00002190"/>
    </source>
</evidence>
<keyword evidence="4 6" id="KW-0238">DNA-binding</keyword>
<keyword evidence="8" id="KW-1185">Reference proteome</keyword>
<comment type="caution">
    <text evidence="7">The sequence shown here is derived from an EMBL/GenBank/DDBJ whole genome shotgun (WGS) entry which is preliminary data.</text>
</comment>
<dbReference type="InterPro" id="IPR001207">
    <property type="entry name" value="Transposase_mutator"/>
</dbReference>
<accession>A0ABM8YRR3</accession>
<evidence type="ECO:0000313" key="7">
    <source>
        <dbReference type="EMBL" id="CAG9622552.1"/>
    </source>
</evidence>
<organism evidence="7 8">
    <name type="scientific">Sutcliffiella rhizosphaerae</name>
    <dbReference type="NCBI Taxonomy" id="2880967"/>
    <lineage>
        <taxon>Bacteria</taxon>
        <taxon>Bacillati</taxon>
        <taxon>Bacillota</taxon>
        <taxon>Bacilli</taxon>
        <taxon>Bacillales</taxon>
        <taxon>Bacillaceae</taxon>
        <taxon>Sutcliffiella</taxon>
    </lineage>
</organism>
<comment type="function">
    <text evidence="1 6">Required for the transposition of the insertion element.</text>
</comment>
<dbReference type="PANTHER" id="PTHR33217:SF7">
    <property type="entry name" value="TRANSPOSASE FOR INSERTION SEQUENCE ELEMENT IS1081"/>
    <property type="match status" value="1"/>
</dbReference>
<evidence type="ECO:0000256" key="3">
    <source>
        <dbReference type="ARBA" id="ARBA00022578"/>
    </source>
</evidence>
<keyword evidence="5 6" id="KW-0233">DNA recombination</keyword>
<dbReference type="PANTHER" id="PTHR33217">
    <property type="entry name" value="TRANSPOSASE FOR INSERTION SEQUENCE ELEMENT IS1081"/>
    <property type="match status" value="1"/>
</dbReference>
<evidence type="ECO:0000256" key="4">
    <source>
        <dbReference type="ARBA" id="ARBA00023125"/>
    </source>
</evidence>
<keyword evidence="6" id="KW-0814">Transposable element</keyword>
<protein>
    <recommendedName>
        <fullName evidence="6">Mutator family transposase</fullName>
    </recommendedName>
</protein>
<evidence type="ECO:0000256" key="6">
    <source>
        <dbReference type="RuleBase" id="RU365089"/>
    </source>
</evidence>
<evidence type="ECO:0000313" key="8">
    <source>
        <dbReference type="Proteomes" id="UP000789833"/>
    </source>
</evidence>
<evidence type="ECO:0000256" key="2">
    <source>
        <dbReference type="ARBA" id="ARBA00010961"/>
    </source>
</evidence>
<keyword evidence="3 6" id="KW-0815">Transposition</keyword>
<dbReference type="EMBL" id="CAKJTJ010000023">
    <property type="protein sequence ID" value="CAG9622552.1"/>
    <property type="molecule type" value="Genomic_DNA"/>
</dbReference>
<proteinExistence type="inferred from homology"/>
<dbReference type="Proteomes" id="UP000789833">
    <property type="component" value="Unassembled WGS sequence"/>
</dbReference>